<feature type="domain" description="SP-RING-type" evidence="5">
    <location>
        <begin position="43"/>
        <end position="128"/>
    </location>
</feature>
<sequence>MVNPICLAFYLHVANIMEQSNQFLSQPKPQKIWSFIEKKQTSFSSDVVETKWIISLVCPISKTKMKTPYRSLLCNHIQCFDHDVFLTLAKKSKKWKCPFCSRITPAWYLRIDSMLETFIQTTPVTCEKIEINSDGTWTIVDDNQDLDSNSKNSSSTVILLTIRLEAPNDSECLLEYFDNIYCESSSLFRRSMWNHHATESIRTTNHIEGWHNCLNRAVESLNPNIFKLIRELQKQQNDFELDLIAANNGNIVSKKKKYRLMEMKLNSLKEK</sequence>
<evidence type="ECO:0000256" key="3">
    <source>
        <dbReference type="ARBA" id="ARBA00022833"/>
    </source>
</evidence>
<comment type="caution">
    <text evidence="6">The sequence shown here is derived from an EMBL/GenBank/DDBJ whole genome shotgun (WGS) entry which is preliminary data.</text>
</comment>
<dbReference type="GO" id="GO:0008270">
    <property type="term" value="F:zinc ion binding"/>
    <property type="evidence" value="ECO:0007669"/>
    <property type="project" value="UniProtKB-KW"/>
</dbReference>
<keyword evidence="2 4" id="KW-0863">Zinc-finger</keyword>
<dbReference type="CDD" id="cd16650">
    <property type="entry name" value="SP-RING_PIAS-like"/>
    <property type="match status" value="1"/>
</dbReference>
<dbReference type="GO" id="GO:0016874">
    <property type="term" value="F:ligase activity"/>
    <property type="evidence" value="ECO:0007669"/>
    <property type="project" value="UniProtKB-KW"/>
</dbReference>
<evidence type="ECO:0000256" key="1">
    <source>
        <dbReference type="ARBA" id="ARBA00022723"/>
    </source>
</evidence>
<name>A0A443S041_9ACAR</name>
<dbReference type="InterPro" id="IPR013083">
    <property type="entry name" value="Znf_RING/FYVE/PHD"/>
</dbReference>
<dbReference type="Pfam" id="PF02891">
    <property type="entry name" value="zf-MIZ"/>
    <property type="match status" value="1"/>
</dbReference>
<evidence type="ECO:0000313" key="7">
    <source>
        <dbReference type="Proteomes" id="UP000288716"/>
    </source>
</evidence>
<keyword evidence="6" id="KW-0436">Ligase</keyword>
<gene>
    <name evidence="6" type="ORF">B4U80_02347</name>
</gene>
<dbReference type="OrthoDB" id="6510781at2759"/>
<keyword evidence="3" id="KW-0862">Zinc</keyword>
<dbReference type="PANTHER" id="PTHR10782:SF4">
    <property type="entry name" value="TONALLI, ISOFORM E"/>
    <property type="match status" value="1"/>
</dbReference>
<proteinExistence type="predicted"/>
<dbReference type="GO" id="GO:0061665">
    <property type="term" value="F:SUMO ligase activity"/>
    <property type="evidence" value="ECO:0007669"/>
    <property type="project" value="TreeGrafter"/>
</dbReference>
<keyword evidence="7" id="KW-1185">Reference proteome</keyword>
<evidence type="ECO:0000313" key="6">
    <source>
        <dbReference type="EMBL" id="RWS20898.1"/>
    </source>
</evidence>
<dbReference type="VEuPathDB" id="VectorBase:LDEU011142"/>
<dbReference type="AlphaFoldDB" id="A0A443S041"/>
<dbReference type="GO" id="GO:0000785">
    <property type="term" value="C:chromatin"/>
    <property type="evidence" value="ECO:0007669"/>
    <property type="project" value="TreeGrafter"/>
</dbReference>
<organism evidence="6 7">
    <name type="scientific">Leptotrombidium deliense</name>
    <dbReference type="NCBI Taxonomy" id="299467"/>
    <lineage>
        <taxon>Eukaryota</taxon>
        <taxon>Metazoa</taxon>
        <taxon>Ecdysozoa</taxon>
        <taxon>Arthropoda</taxon>
        <taxon>Chelicerata</taxon>
        <taxon>Arachnida</taxon>
        <taxon>Acari</taxon>
        <taxon>Acariformes</taxon>
        <taxon>Trombidiformes</taxon>
        <taxon>Prostigmata</taxon>
        <taxon>Anystina</taxon>
        <taxon>Parasitengona</taxon>
        <taxon>Trombiculoidea</taxon>
        <taxon>Trombiculidae</taxon>
        <taxon>Leptotrombidium</taxon>
    </lineage>
</organism>
<protein>
    <submittedName>
        <fullName evidence="6">E3 SUMO-protein ligase PIAS4-like isoform X3</fullName>
    </submittedName>
</protein>
<dbReference type="Gene3D" id="3.30.40.10">
    <property type="entry name" value="Zinc/RING finger domain, C3HC4 (zinc finger)"/>
    <property type="match status" value="1"/>
</dbReference>
<dbReference type="PROSITE" id="PS51044">
    <property type="entry name" value="ZF_SP_RING"/>
    <property type="match status" value="1"/>
</dbReference>
<evidence type="ECO:0000259" key="5">
    <source>
        <dbReference type="PROSITE" id="PS51044"/>
    </source>
</evidence>
<dbReference type="EMBL" id="NCKV01014844">
    <property type="protein sequence ID" value="RWS20898.1"/>
    <property type="molecule type" value="Genomic_DNA"/>
</dbReference>
<feature type="non-terminal residue" evidence="6">
    <location>
        <position position="271"/>
    </location>
</feature>
<dbReference type="InterPro" id="IPR004181">
    <property type="entry name" value="Znf_MIZ"/>
</dbReference>
<dbReference type="PANTHER" id="PTHR10782">
    <property type="entry name" value="ZINC FINGER MIZ DOMAIN-CONTAINING PROTEIN"/>
    <property type="match status" value="1"/>
</dbReference>
<evidence type="ECO:0000256" key="2">
    <source>
        <dbReference type="ARBA" id="ARBA00022771"/>
    </source>
</evidence>
<dbReference type="STRING" id="299467.A0A443S041"/>
<keyword evidence="1" id="KW-0479">Metal-binding</keyword>
<dbReference type="Proteomes" id="UP000288716">
    <property type="component" value="Unassembled WGS sequence"/>
</dbReference>
<reference evidence="6 7" key="1">
    <citation type="journal article" date="2018" name="Gigascience">
        <title>Genomes of trombidid mites reveal novel predicted allergens and laterally-transferred genes associated with secondary metabolism.</title>
        <authorList>
            <person name="Dong X."/>
            <person name="Chaisiri K."/>
            <person name="Xia D."/>
            <person name="Armstrong S.D."/>
            <person name="Fang Y."/>
            <person name="Donnelly M.J."/>
            <person name="Kadowaki T."/>
            <person name="McGarry J.W."/>
            <person name="Darby A.C."/>
            <person name="Makepeace B.L."/>
        </authorList>
    </citation>
    <scope>NUCLEOTIDE SEQUENCE [LARGE SCALE GENOMIC DNA]</scope>
    <source>
        <strain evidence="6">UoL-UT</strain>
    </source>
</reference>
<accession>A0A443S041</accession>
<evidence type="ECO:0000256" key="4">
    <source>
        <dbReference type="PROSITE-ProRule" id="PRU00452"/>
    </source>
</evidence>
<dbReference type="GO" id="GO:0016925">
    <property type="term" value="P:protein sumoylation"/>
    <property type="evidence" value="ECO:0007669"/>
    <property type="project" value="TreeGrafter"/>
</dbReference>